<reference evidence="11" key="1">
    <citation type="submission" date="2023-08" db="EMBL/GenBank/DDBJ databases">
        <authorList>
            <person name="Audoor S."/>
            <person name="Bilcke G."/>
        </authorList>
    </citation>
    <scope>NUCLEOTIDE SEQUENCE</scope>
</reference>
<dbReference type="EMBL" id="CAKOGP040002158">
    <property type="protein sequence ID" value="CAJ1963777.1"/>
    <property type="molecule type" value="Genomic_DNA"/>
</dbReference>
<protein>
    <recommendedName>
        <fullName evidence="10">Peptidase S1 domain-containing protein</fullName>
    </recommendedName>
</protein>
<dbReference type="FunFam" id="2.40.10.10:FF:000002">
    <property type="entry name" value="Transmembrane protease serine"/>
    <property type="match status" value="1"/>
</dbReference>
<organism evidence="11 12">
    <name type="scientific">Cylindrotheca closterium</name>
    <dbReference type="NCBI Taxonomy" id="2856"/>
    <lineage>
        <taxon>Eukaryota</taxon>
        <taxon>Sar</taxon>
        <taxon>Stramenopiles</taxon>
        <taxon>Ochrophyta</taxon>
        <taxon>Bacillariophyta</taxon>
        <taxon>Bacillariophyceae</taxon>
        <taxon>Bacillariophycidae</taxon>
        <taxon>Bacillariales</taxon>
        <taxon>Bacillariaceae</taxon>
        <taxon>Cylindrotheca</taxon>
    </lineage>
</organism>
<feature type="signal peptide" evidence="9">
    <location>
        <begin position="1"/>
        <end position="19"/>
    </location>
</feature>
<keyword evidence="4 7" id="KW-0378">Hydrolase</keyword>
<dbReference type="SUPFAM" id="SSF50494">
    <property type="entry name" value="Trypsin-like serine proteases"/>
    <property type="match status" value="1"/>
</dbReference>
<keyword evidence="2" id="KW-0964">Secreted</keyword>
<dbReference type="GO" id="GO:0005615">
    <property type="term" value="C:extracellular space"/>
    <property type="evidence" value="ECO:0007669"/>
    <property type="project" value="TreeGrafter"/>
</dbReference>
<evidence type="ECO:0000256" key="3">
    <source>
        <dbReference type="ARBA" id="ARBA00022670"/>
    </source>
</evidence>
<dbReference type="PRINTS" id="PR00722">
    <property type="entry name" value="CHYMOTRYPSIN"/>
</dbReference>
<evidence type="ECO:0000313" key="11">
    <source>
        <dbReference type="EMBL" id="CAJ1963777.1"/>
    </source>
</evidence>
<dbReference type="Proteomes" id="UP001295423">
    <property type="component" value="Unassembled WGS sequence"/>
</dbReference>
<evidence type="ECO:0000313" key="12">
    <source>
        <dbReference type="Proteomes" id="UP001295423"/>
    </source>
</evidence>
<evidence type="ECO:0000256" key="9">
    <source>
        <dbReference type="SAM" id="SignalP"/>
    </source>
</evidence>
<dbReference type="Pfam" id="PF00089">
    <property type="entry name" value="Trypsin"/>
    <property type="match status" value="1"/>
</dbReference>
<dbReference type="InterPro" id="IPR050127">
    <property type="entry name" value="Serine_Proteases_S1"/>
</dbReference>
<dbReference type="SMART" id="SM00020">
    <property type="entry name" value="Tryp_SPc"/>
    <property type="match status" value="1"/>
</dbReference>
<dbReference type="PANTHER" id="PTHR24264">
    <property type="entry name" value="TRYPSIN-RELATED"/>
    <property type="match status" value="1"/>
</dbReference>
<dbReference type="GO" id="GO:0004252">
    <property type="term" value="F:serine-type endopeptidase activity"/>
    <property type="evidence" value="ECO:0007669"/>
    <property type="project" value="InterPro"/>
</dbReference>
<accession>A0AAD2G6W5</accession>
<comment type="caution">
    <text evidence="11">The sequence shown here is derived from an EMBL/GenBank/DDBJ whole genome shotgun (WGS) entry which is preliminary data.</text>
</comment>
<comment type="subcellular location">
    <subcellularLocation>
        <location evidence="1">Secreted</location>
    </subcellularLocation>
</comment>
<dbReference type="InterPro" id="IPR009003">
    <property type="entry name" value="Peptidase_S1_PA"/>
</dbReference>
<dbReference type="InterPro" id="IPR001254">
    <property type="entry name" value="Trypsin_dom"/>
</dbReference>
<dbReference type="PANTHER" id="PTHR24264:SF65">
    <property type="entry name" value="SRCR DOMAIN-CONTAINING PROTEIN"/>
    <property type="match status" value="1"/>
</dbReference>
<evidence type="ECO:0000259" key="10">
    <source>
        <dbReference type="PROSITE" id="PS50240"/>
    </source>
</evidence>
<feature type="domain" description="Peptidase S1" evidence="10">
    <location>
        <begin position="84"/>
        <end position="306"/>
    </location>
</feature>
<dbReference type="GO" id="GO:0006508">
    <property type="term" value="P:proteolysis"/>
    <property type="evidence" value="ECO:0007669"/>
    <property type="project" value="UniProtKB-KW"/>
</dbReference>
<keyword evidence="9" id="KW-0732">Signal</keyword>
<dbReference type="PROSITE" id="PS00134">
    <property type="entry name" value="TRYPSIN_HIS"/>
    <property type="match status" value="1"/>
</dbReference>
<dbReference type="CDD" id="cd00190">
    <property type="entry name" value="Tryp_SPc"/>
    <property type="match status" value="1"/>
</dbReference>
<evidence type="ECO:0000256" key="1">
    <source>
        <dbReference type="ARBA" id="ARBA00004613"/>
    </source>
</evidence>
<keyword evidence="3 7" id="KW-0645">Protease</keyword>
<sequence>MKFLSLAAVALATSHLAEAHDVRTQPGERTSHTKERVGIPKTKTVGAIEDRGEANTREHTTTRVGTPKTKTKTAERIDDSPSLIVGGSSTTVGEFPYYVDLDGCGGSLIAPGVVLTAAHCEPDRFSYVGKTVIVGGHKRQQVTDSAVSATVTKSISHPLYNPNDESLDIMLIQLDIPVVATGSISLALNANSSSPVDGQMLTVVGNGDTREDGNQSDELLQVDVPAVNTDVCNGPYEGDIVDEVMFCAGGGSQDSCQGDSGGPIVVQSGSTHTQVGVVSWGIGCAPKDFPGVYARVSSAMNFIAYVTCNCFGVNDPSICSSLDRNDNFSCDQNTGGSFSGGNFTEPDCELIPGWADEDNYGCAWYEEQELDENVRACEQYANITDSNGDTPVDACCVCNYMQSSGSSNGTNGSGAEPPCELIPGWADEDNYGCAWYEEQELDENVRVCEQYANITDSNGDTPVDACCVCDYLQSSGSSGGTNGTGAEPPCELIAGWADEDNYGCAWYEEQELDENVRACEQYANITDSNGDTPVDACCVCNYMQSSGSSGGTNGSGAEPPCELIPGWADEDNYGCAWYEEQELDENVRACEQYANITDSNGDTPVDACCVCNYMQSSGSSGGTNGTGAEPPCELIAGWADEDNYGCAWYEEQELDENVRACEQYANITDSNGNTPFDACCVCDYLQSSGSSGGTNGTGAEPPCENIPGWTDVTGDGCEWYEYWELEENEPVCEDYSDGTDANGISPIDACCVCDYMVS</sequence>
<dbReference type="PROSITE" id="PS00135">
    <property type="entry name" value="TRYPSIN_SER"/>
    <property type="match status" value="1"/>
</dbReference>
<evidence type="ECO:0000256" key="4">
    <source>
        <dbReference type="ARBA" id="ARBA00022801"/>
    </source>
</evidence>
<dbReference type="InterPro" id="IPR001314">
    <property type="entry name" value="Peptidase_S1A"/>
</dbReference>
<dbReference type="InterPro" id="IPR018114">
    <property type="entry name" value="TRYPSIN_HIS"/>
</dbReference>
<feature type="region of interest" description="Disordered" evidence="8">
    <location>
        <begin position="53"/>
        <end position="75"/>
    </location>
</feature>
<evidence type="ECO:0000256" key="8">
    <source>
        <dbReference type="SAM" id="MobiDB-lite"/>
    </source>
</evidence>
<keyword evidence="5" id="KW-0843">Virulence</keyword>
<keyword evidence="6" id="KW-1015">Disulfide bond</keyword>
<keyword evidence="12" id="KW-1185">Reference proteome</keyword>
<dbReference type="InterPro" id="IPR033116">
    <property type="entry name" value="TRYPSIN_SER"/>
</dbReference>
<feature type="chain" id="PRO_5042271198" description="Peptidase S1 domain-containing protein" evidence="9">
    <location>
        <begin position="20"/>
        <end position="758"/>
    </location>
</feature>
<evidence type="ECO:0000256" key="6">
    <source>
        <dbReference type="ARBA" id="ARBA00023157"/>
    </source>
</evidence>
<evidence type="ECO:0000256" key="7">
    <source>
        <dbReference type="RuleBase" id="RU363034"/>
    </source>
</evidence>
<dbReference type="Gene3D" id="2.40.10.10">
    <property type="entry name" value="Trypsin-like serine proteases"/>
    <property type="match status" value="1"/>
</dbReference>
<dbReference type="PROSITE" id="PS50240">
    <property type="entry name" value="TRYPSIN_DOM"/>
    <property type="match status" value="1"/>
</dbReference>
<dbReference type="AlphaFoldDB" id="A0AAD2G6W5"/>
<name>A0AAD2G6W5_9STRA</name>
<proteinExistence type="predicted"/>
<dbReference type="InterPro" id="IPR043504">
    <property type="entry name" value="Peptidase_S1_PA_chymotrypsin"/>
</dbReference>
<evidence type="ECO:0000256" key="5">
    <source>
        <dbReference type="ARBA" id="ARBA00023026"/>
    </source>
</evidence>
<keyword evidence="7" id="KW-0720">Serine protease</keyword>
<gene>
    <name evidence="11" type="ORF">CYCCA115_LOCUS20321</name>
</gene>
<evidence type="ECO:0000256" key="2">
    <source>
        <dbReference type="ARBA" id="ARBA00022525"/>
    </source>
</evidence>